<sequence length="66" mass="7743">MKFSQESLDKLRKIFKEDFNADLTDQELHDAAFNLTGYFDTLMQCAGEDIQEEKNSVRTKLKVKRL</sequence>
<dbReference type="STRING" id="1802440.A2569_03200"/>
<reference evidence="1 2" key="1">
    <citation type="journal article" date="2016" name="Nat. Commun.">
        <title>Thousands of microbial genomes shed light on interconnected biogeochemical processes in an aquifer system.</title>
        <authorList>
            <person name="Anantharaman K."/>
            <person name="Brown C.T."/>
            <person name="Hug L.A."/>
            <person name="Sharon I."/>
            <person name="Castelle C.J."/>
            <person name="Probst A.J."/>
            <person name="Thomas B.C."/>
            <person name="Singh A."/>
            <person name="Wilkins M.J."/>
            <person name="Karaoz U."/>
            <person name="Brodie E.L."/>
            <person name="Williams K.H."/>
            <person name="Hubbard S.S."/>
            <person name="Banfield J.F."/>
        </authorList>
    </citation>
    <scope>NUCLEOTIDE SEQUENCE [LARGE SCALE GENOMIC DNA]</scope>
</reference>
<proteinExistence type="predicted"/>
<evidence type="ECO:0000313" key="1">
    <source>
        <dbReference type="EMBL" id="OHA60965.1"/>
    </source>
</evidence>
<gene>
    <name evidence="1" type="ORF">A2569_03200</name>
</gene>
<dbReference type="AlphaFoldDB" id="A0A1G2QK24"/>
<protein>
    <submittedName>
        <fullName evidence="1">Uncharacterized protein</fullName>
    </submittedName>
</protein>
<accession>A0A1G2QK24</accession>
<dbReference type="EMBL" id="MHTL01000005">
    <property type="protein sequence ID" value="OHA60965.1"/>
    <property type="molecule type" value="Genomic_DNA"/>
</dbReference>
<evidence type="ECO:0000313" key="2">
    <source>
        <dbReference type="Proteomes" id="UP000177090"/>
    </source>
</evidence>
<organism evidence="1 2">
    <name type="scientific">Candidatus Vogelbacteria bacterium RIFOXYD1_FULL_51_18</name>
    <dbReference type="NCBI Taxonomy" id="1802440"/>
    <lineage>
        <taxon>Bacteria</taxon>
        <taxon>Candidatus Vogeliibacteriota</taxon>
    </lineage>
</organism>
<name>A0A1G2QK24_9BACT</name>
<comment type="caution">
    <text evidence="1">The sequence shown here is derived from an EMBL/GenBank/DDBJ whole genome shotgun (WGS) entry which is preliminary data.</text>
</comment>
<dbReference type="Proteomes" id="UP000177090">
    <property type="component" value="Unassembled WGS sequence"/>
</dbReference>